<sequence length="545" mass="63439">MYAKGMDRITELPTFIIHHIMSYLSAKEIARTSILSKRWCLFCISFPILEFDQCYFLGKAITLMDISDEKKFMAFVDASLFRFCKLRFRMQELRLFQSFLDVKGSAPLLDKWIGLAVDNGIKDLVLMVHNMTQEDTVCILPQTIFSAKSMATLSLFGCRMEQPSDTTTISLDSLKKLTIENVYINDQMFQKLTSECPSLEDFEISACWGLKNLCVSKAHKLKKLAIYTFYEDIDIVEIVVPSLQQLTLLFCNGEMRPRVVKAVRSPHLTKLMLTSVWFMDEEFDRFISKFPLLEDLLLRFCRLPEMVKIASNQLKNLHFNSCENLKAIDTDTPNLLSFTFSYDFNPIPTIAMNALCPWKLCFSCEGNLDMHWYLRLKKFLGVEKQIENLKLSLETCEVSFNLDELSGCSPSLPLQVGTLELYANVPLSDYEALLDGVFQICYPRTLRVSTMFEEDKKLIEWLYEQLRNRDVTCCNPHHIKYCWRHHLEDIKIQRYLQIEESFVVIEDNKTFADSKYMMDGRYPLTREVSEFNLDWSVPVSNDEQC</sequence>
<dbReference type="PANTHER" id="PTHR34145">
    <property type="entry name" value="OS02G0105600 PROTEIN"/>
    <property type="match status" value="1"/>
</dbReference>
<keyword evidence="3" id="KW-1185">Reference proteome</keyword>
<dbReference type="SUPFAM" id="SSF81383">
    <property type="entry name" value="F-box domain"/>
    <property type="match status" value="1"/>
</dbReference>
<dbReference type="InterPro" id="IPR001810">
    <property type="entry name" value="F-box_dom"/>
</dbReference>
<dbReference type="InterPro" id="IPR053772">
    <property type="entry name" value="At1g61320/At1g61330-like"/>
</dbReference>
<dbReference type="Pfam" id="PF00646">
    <property type="entry name" value="F-box"/>
    <property type="match status" value="1"/>
</dbReference>
<reference evidence="2 3" key="1">
    <citation type="journal article" date="2017" name="Front. Genet.">
        <title>Draft sequencing of the heterozygous diploid genome of Satsuma (Citrus unshiu Marc.) using a hybrid assembly approach.</title>
        <authorList>
            <person name="Shimizu T."/>
            <person name="Tanizawa Y."/>
            <person name="Mochizuki T."/>
            <person name="Nagasaki H."/>
            <person name="Yoshioka T."/>
            <person name="Toyoda A."/>
            <person name="Fujiyama A."/>
            <person name="Kaminuma E."/>
            <person name="Nakamura Y."/>
        </authorList>
    </citation>
    <scope>NUCLEOTIDE SEQUENCE [LARGE SCALE GENOMIC DNA]</scope>
    <source>
        <strain evidence="3">cv. Miyagawa wase</strain>
    </source>
</reference>
<dbReference type="PANTHER" id="PTHR34145:SF28">
    <property type="entry name" value="F-BOX DOMAIN-CONTAINING PROTEIN"/>
    <property type="match status" value="1"/>
</dbReference>
<gene>
    <name evidence="2" type="ORF">CUMW_152330</name>
</gene>
<organism evidence="2 3">
    <name type="scientific">Citrus unshiu</name>
    <name type="common">Satsuma mandarin</name>
    <name type="synonym">Citrus nobilis var. unshiu</name>
    <dbReference type="NCBI Taxonomy" id="55188"/>
    <lineage>
        <taxon>Eukaryota</taxon>
        <taxon>Viridiplantae</taxon>
        <taxon>Streptophyta</taxon>
        <taxon>Embryophyta</taxon>
        <taxon>Tracheophyta</taxon>
        <taxon>Spermatophyta</taxon>
        <taxon>Magnoliopsida</taxon>
        <taxon>eudicotyledons</taxon>
        <taxon>Gunneridae</taxon>
        <taxon>Pentapetalae</taxon>
        <taxon>rosids</taxon>
        <taxon>malvids</taxon>
        <taxon>Sapindales</taxon>
        <taxon>Rutaceae</taxon>
        <taxon>Aurantioideae</taxon>
        <taxon>Citrus</taxon>
    </lineage>
</organism>
<comment type="caution">
    <text evidence="2">The sequence shown here is derived from an EMBL/GenBank/DDBJ whole genome shotgun (WGS) entry which is preliminary data.</text>
</comment>
<dbReference type="AlphaFoldDB" id="A0A2H5PNE9"/>
<accession>A0A2H5PNE9</accession>
<protein>
    <recommendedName>
        <fullName evidence="1">F-box domain-containing protein</fullName>
    </recommendedName>
</protein>
<evidence type="ECO:0000313" key="3">
    <source>
        <dbReference type="Proteomes" id="UP000236630"/>
    </source>
</evidence>
<dbReference type="InterPro" id="IPR032675">
    <property type="entry name" value="LRR_dom_sf"/>
</dbReference>
<dbReference type="EMBL" id="BDQV01000098">
    <property type="protein sequence ID" value="GAY53878.1"/>
    <property type="molecule type" value="Genomic_DNA"/>
</dbReference>
<evidence type="ECO:0000259" key="1">
    <source>
        <dbReference type="PROSITE" id="PS50181"/>
    </source>
</evidence>
<dbReference type="Pfam" id="PF24758">
    <property type="entry name" value="LRR_At5g56370"/>
    <property type="match status" value="1"/>
</dbReference>
<dbReference type="Gene3D" id="3.80.10.10">
    <property type="entry name" value="Ribonuclease Inhibitor"/>
    <property type="match status" value="1"/>
</dbReference>
<feature type="domain" description="F-box" evidence="1">
    <location>
        <begin position="6"/>
        <end position="39"/>
    </location>
</feature>
<name>A0A2H5PNE9_CITUN</name>
<dbReference type="InterPro" id="IPR055411">
    <property type="entry name" value="LRR_FXL15/At3g58940/PEG3-like"/>
</dbReference>
<dbReference type="Proteomes" id="UP000236630">
    <property type="component" value="Unassembled WGS sequence"/>
</dbReference>
<dbReference type="PROSITE" id="PS50181">
    <property type="entry name" value="FBOX"/>
    <property type="match status" value="1"/>
</dbReference>
<dbReference type="Gene3D" id="1.20.1280.50">
    <property type="match status" value="1"/>
</dbReference>
<evidence type="ECO:0000313" key="2">
    <source>
        <dbReference type="EMBL" id="GAY53878.1"/>
    </source>
</evidence>
<dbReference type="STRING" id="55188.A0A2H5PNE9"/>
<proteinExistence type="predicted"/>
<dbReference type="InterPro" id="IPR036047">
    <property type="entry name" value="F-box-like_dom_sf"/>
</dbReference>
<dbReference type="SUPFAM" id="SSF52047">
    <property type="entry name" value="RNI-like"/>
    <property type="match status" value="1"/>
</dbReference>